<feature type="region of interest" description="Disordered" evidence="1">
    <location>
        <begin position="35"/>
        <end position="116"/>
    </location>
</feature>
<reference evidence="3 4" key="1">
    <citation type="submission" date="2013-10" db="EMBL/GenBank/DDBJ databases">
        <title>Salinisphaera japonica YTM-1 Genome Sequencing.</title>
        <authorList>
            <person name="Lai Q."/>
            <person name="Li C."/>
            <person name="Shao Z."/>
        </authorList>
    </citation>
    <scope>NUCLEOTIDE SEQUENCE [LARGE SCALE GENOMIC DNA]</scope>
    <source>
        <strain evidence="3 4">YTM-1</strain>
    </source>
</reference>
<feature type="compositionally biased region" description="Gly residues" evidence="1">
    <location>
        <begin position="38"/>
        <end position="49"/>
    </location>
</feature>
<dbReference type="Proteomes" id="UP000285310">
    <property type="component" value="Unassembled WGS sequence"/>
</dbReference>
<protein>
    <submittedName>
        <fullName evidence="3">Uncharacterized protein</fullName>
    </submittedName>
</protein>
<keyword evidence="4" id="KW-1185">Reference proteome</keyword>
<sequence>MKNRWTTAAAITICSVAAAWSTAGFAVQGAGALNQATGRGGAMSGGAGAGQAPATRARGNNRAYPQAGPDTMPSYPRGTRRLGYDNDNDFSGANGVQRGPSNTNPDRRQLENAFDD</sequence>
<evidence type="ECO:0000256" key="1">
    <source>
        <dbReference type="SAM" id="MobiDB-lite"/>
    </source>
</evidence>
<organism evidence="3 4">
    <name type="scientific">Salinisphaera japonica YTM-1</name>
    <dbReference type="NCBI Taxonomy" id="1209778"/>
    <lineage>
        <taxon>Bacteria</taxon>
        <taxon>Pseudomonadati</taxon>
        <taxon>Pseudomonadota</taxon>
        <taxon>Gammaproteobacteria</taxon>
        <taxon>Salinisphaerales</taxon>
        <taxon>Salinisphaeraceae</taxon>
        <taxon>Salinisphaera</taxon>
    </lineage>
</organism>
<dbReference type="InParanoid" id="A0A423PDZ4"/>
<evidence type="ECO:0000256" key="2">
    <source>
        <dbReference type="SAM" id="SignalP"/>
    </source>
</evidence>
<feature type="chain" id="PRO_5019538713" evidence="2">
    <location>
        <begin position="27"/>
        <end position="116"/>
    </location>
</feature>
<gene>
    <name evidence="3" type="ORF">SAJA_15230</name>
</gene>
<comment type="caution">
    <text evidence="3">The sequence shown here is derived from an EMBL/GenBank/DDBJ whole genome shotgun (WGS) entry which is preliminary data.</text>
</comment>
<keyword evidence="2" id="KW-0732">Signal</keyword>
<dbReference type="EMBL" id="AYKG01000069">
    <property type="protein sequence ID" value="ROO23859.1"/>
    <property type="molecule type" value="Genomic_DNA"/>
</dbReference>
<evidence type="ECO:0000313" key="3">
    <source>
        <dbReference type="EMBL" id="ROO23859.1"/>
    </source>
</evidence>
<feature type="signal peptide" evidence="2">
    <location>
        <begin position="1"/>
        <end position="26"/>
    </location>
</feature>
<name>A0A423PDZ4_9GAMM</name>
<dbReference type="RefSeq" id="WP_123659478.1">
    <property type="nucleotide sequence ID" value="NZ_AYKG01000069.1"/>
</dbReference>
<dbReference type="AlphaFoldDB" id="A0A423PDZ4"/>
<evidence type="ECO:0000313" key="4">
    <source>
        <dbReference type="Proteomes" id="UP000285310"/>
    </source>
</evidence>
<accession>A0A423PDZ4</accession>
<proteinExistence type="predicted"/>